<keyword evidence="3" id="KW-1185">Reference proteome</keyword>
<keyword evidence="1" id="KW-0472">Membrane</keyword>
<organism evidence="2 3">
    <name type="scientific">Bradyrhizobium septentrionale</name>
    <dbReference type="NCBI Taxonomy" id="1404411"/>
    <lineage>
        <taxon>Bacteria</taxon>
        <taxon>Pseudomonadati</taxon>
        <taxon>Pseudomonadota</taxon>
        <taxon>Alphaproteobacteria</taxon>
        <taxon>Hyphomicrobiales</taxon>
        <taxon>Nitrobacteraceae</taxon>
        <taxon>Bradyrhizobium</taxon>
    </lineage>
</organism>
<dbReference type="EMBL" id="CP147711">
    <property type="protein sequence ID" value="WXC81758.1"/>
    <property type="molecule type" value="Genomic_DNA"/>
</dbReference>
<name>A0ABZ2P3P1_9BRAD</name>
<accession>A0ABZ2P3P1</accession>
<reference evidence="2" key="2">
    <citation type="submission" date="2024-03" db="EMBL/GenBank/DDBJ databases">
        <authorList>
            <person name="Bromfield E.S.P."/>
            <person name="Cloutier S."/>
        </authorList>
    </citation>
    <scope>NUCLEOTIDE SEQUENCE</scope>
    <source>
        <strain evidence="2">5S5</strain>
    </source>
</reference>
<evidence type="ECO:0000313" key="2">
    <source>
        <dbReference type="EMBL" id="WXC81758.1"/>
    </source>
</evidence>
<dbReference type="RefSeq" id="WP_338834263.1">
    <property type="nucleotide sequence ID" value="NZ_CP147711.1"/>
</dbReference>
<proteinExistence type="predicted"/>
<evidence type="ECO:0000256" key="1">
    <source>
        <dbReference type="SAM" id="Phobius"/>
    </source>
</evidence>
<sequence>MPDKTERPFQKVMSDICLGLTVTSLYTLVGMGMLIAFMPVLR</sequence>
<reference evidence="2" key="1">
    <citation type="journal article" date="2021" name="Int. J. Syst. Evol. Microbiol.">
        <title>Bradyrhizobium septentrionale sp. nov. (sv. septentrionale) and Bradyrhizobium quebecense sp. nov. (sv. septentrionale) associated with legumes native to Canada possess rearranged symbiosis genes and numerous insertion sequences.</title>
        <authorList>
            <person name="Bromfield E.S.P."/>
            <person name="Cloutier S."/>
        </authorList>
    </citation>
    <scope>NUCLEOTIDE SEQUENCE</scope>
    <source>
        <strain evidence="2">5S5</strain>
    </source>
</reference>
<gene>
    <name evidence="2" type="ORF">WDK88_09195</name>
</gene>
<evidence type="ECO:0000313" key="3">
    <source>
        <dbReference type="Proteomes" id="UP001432046"/>
    </source>
</evidence>
<feature type="transmembrane region" description="Helical" evidence="1">
    <location>
        <begin position="12"/>
        <end position="38"/>
    </location>
</feature>
<keyword evidence="1" id="KW-0812">Transmembrane</keyword>
<protein>
    <submittedName>
        <fullName evidence="2">Uncharacterized protein</fullName>
    </submittedName>
</protein>
<dbReference type="Proteomes" id="UP001432046">
    <property type="component" value="Chromosome"/>
</dbReference>
<keyword evidence="1" id="KW-1133">Transmembrane helix</keyword>